<evidence type="ECO:0000313" key="1">
    <source>
        <dbReference type="EMBL" id="KGF51660.1"/>
    </source>
</evidence>
<proteinExistence type="predicted"/>
<organism evidence="1 2">
    <name type="scientific">Prevotella amnii DNF00058</name>
    <dbReference type="NCBI Taxonomy" id="1401066"/>
    <lineage>
        <taxon>Bacteria</taxon>
        <taxon>Pseudomonadati</taxon>
        <taxon>Bacteroidota</taxon>
        <taxon>Bacteroidia</taxon>
        <taxon>Bacteroidales</taxon>
        <taxon>Prevotellaceae</taxon>
        <taxon>Prevotella</taxon>
    </lineage>
</organism>
<sequence>MDLVKLDSKLENGTVYLKDDYEDIVLRIIVIDKSIHCFIKRRGRKEVEVDSTDKDIFESKMYGYEISKEEYDKFR</sequence>
<evidence type="ECO:0000313" key="2">
    <source>
        <dbReference type="Proteomes" id="UP000029614"/>
    </source>
</evidence>
<dbReference type="RefSeq" id="WP_036855857.1">
    <property type="nucleotide sequence ID" value="NZ_JRNU01000028.1"/>
</dbReference>
<dbReference type="EMBL" id="JRNU01000028">
    <property type="protein sequence ID" value="KGF51660.1"/>
    <property type="molecule type" value="Genomic_DNA"/>
</dbReference>
<dbReference type="AlphaFoldDB" id="A0A096AXW0"/>
<dbReference type="OrthoDB" id="1078201at2"/>
<name>A0A096AXW0_9BACT</name>
<comment type="caution">
    <text evidence="1">The sequence shown here is derived from an EMBL/GenBank/DDBJ whole genome shotgun (WGS) entry which is preliminary data.</text>
</comment>
<dbReference type="Proteomes" id="UP000029614">
    <property type="component" value="Unassembled WGS sequence"/>
</dbReference>
<accession>A0A096AXW0</accession>
<reference evidence="1 2" key="1">
    <citation type="submission" date="2014-07" db="EMBL/GenBank/DDBJ databases">
        <authorList>
            <person name="McCorrison J."/>
            <person name="Sanka R."/>
            <person name="Torralba M."/>
            <person name="Gillis M."/>
            <person name="Haft D.H."/>
            <person name="Methe B."/>
            <person name="Sutton G."/>
            <person name="Nelson K.E."/>
        </authorList>
    </citation>
    <scope>NUCLEOTIDE SEQUENCE [LARGE SCALE GENOMIC DNA]</scope>
    <source>
        <strain evidence="1 2">DNF00058</strain>
    </source>
</reference>
<keyword evidence="2" id="KW-1185">Reference proteome</keyword>
<gene>
    <name evidence="1" type="ORF">HMPREF9302_06605</name>
</gene>
<protein>
    <submittedName>
        <fullName evidence="1">Uncharacterized protein</fullName>
    </submittedName>
</protein>